<proteinExistence type="predicted"/>
<gene>
    <name evidence="3" type="ORF">NCGR_LOCUS8174</name>
</gene>
<keyword evidence="2" id="KW-0472">Membrane</keyword>
<reference evidence="3" key="1">
    <citation type="submission" date="2020-10" db="EMBL/GenBank/DDBJ databases">
        <authorList>
            <person name="Han B."/>
            <person name="Lu T."/>
            <person name="Zhao Q."/>
            <person name="Huang X."/>
            <person name="Zhao Y."/>
        </authorList>
    </citation>
    <scope>NUCLEOTIDE SEQUENCE</scope>
</reference>
<sequence length="152" mass="16184">MTTGEGTGRRGVGRRGGPSRLQCGEEDELGGDRGGVEQDEILHVHCSLIWNSSPAEKHDEAFLPTKHCFFAWAIGAPNILYASVIYTIAKIALLIAATAAFIILLIIGIPPAVDPAVAGEAASSPTEAASRQLLILQKKSNFFPVVHYCTLT</sequence>
<evidence type="ECO:0000313" key="4">
    <source>
        <dbReference type="Proteomes" id="UP000604825"/>
    </source>
</evidence>
<dbReference type="Proteomes" id="UP000604825">
    <property type="component" value="Unassembled WGS sequence"/>
</dbReference>
<protein>
    <submittedName>
        <fullName evidence="3">Uncharacterized protein</fullName>
    </submittedName>
</protein>
<evidence type="ECO:0000313" key="3">
    <source>
        <dbReference type="EMBL" id="CAD6212373.1"/>
    </source>
</evidence>
<keyword evidence="4" id="KW-1185">Reference proteome</keyword>
<keyword evidence="2" id="KW-1133">Transmembrane helix</keyword>
<name>A0A811MWM8_9POAL</name>
<evidence type="ECO:0000256" key="2">
    <source>
        <dbReference type="SAM" id="Phobius"/>
    </source>
</evidence>
<dbReference type="AlphaFoldDB" id="A0A811MWM8"/>
<feature type="region of interest" description="Disordered" evidence="1">
    <location>
        <begin position="1"/>
        <end position="34"/>
    </location>
</feature>
<evidence type="ECO:0000256" key="1">
    <source>
        <dbReference type="SAM" id="MobiDB-lite"/>
    </source>
</evidence>
<keyword evidence="2" id="KW-0812">Transmembrane</keyword>
<organism evidence="3 4">
    <name type="scientific">Miscanthus lutarioriparius</name>
    <dbReference type="NCBI Taxonomy" id="422564"/>
    <lineage>
        <taxon>Eukaryota</taxon>
        <taxon>Viridiplantae</taxon>
        <taxon>Streptophyta</taxon>
        <taxon>Embryophyta</taxon>
        <taxon>Tracheophyta</taxon>
        <taxon>Spermatophyta</taxon>
        <taxon>Magnoliopsida</taxon>
        <taxon>Liliopsida</taxon>
        <taxon>Poales</taxon>
        <taxon>Poaceae</taxon>
        <taxon>PACMAD clade</taxon>
        <taxon>Panicoideae</taxon>
        <taxon>Andropogonodae</taxon>
        <taxon>Andropogoneae</taxon>
        <taxon>Saccharinae</taxon>
        <taxon>Miscanthus</taxon>
    </lineage>
</organism>
<feature type="transmembrane region" description="Helical" evidence="2">
    <location>
        <begin position="93"/>
        <end position="113"/>
    </location>
</feature>
<comment type="caution">
    <text evidence="3">The sequence shown here is derived from an EMBL/GenBank/DDBJ whole genome shotgun (WGS) entry which is preliminary data.</text>
</comment>
<accession>A0A811MWM8</accession>
<dbReference type="EMBL" id="CAJGYO010000002">
    <property type="protein sequence ID" value="CAD6212373.1"/>
    <property type="molecule type" value="Genomic_DNA"/>
</dbReference>
<feature type="compositionally biased region" description="Gly residues" evidence="1">
    <location>
        <begin position="1"/>
        <end position="16"/>
    </location>
</feature>